<evidence type="ECO:0000256" key="1">
    <source>
        <dbReference type="ARBA" id="ARBA00007469"/>
    </source>
</evidence>
<gene>
    <name evidence="12" type="primary">S51-RNase</name>
</gene>
<evidence type="ECO:0000256" key="5">
    <source>
        <dbReference type="ARBA" id="ARBA00022801"/>
    </source>
</evidence>
<proteinExistence type="inferred from homology"/>
<dbReference type="Gene3D" id="3.90.730.10">
    <property type="entry name" value="Ribonuclease T2-like"/>
    <property type="match status" value="1"/>
</dbReference>
<keyword evidence="2" id="KW-0540">Nuclease</keyword>
<comment type="function">
    <text evidence="9">Self-incompatibility (SI) is the inherited ability of a flowering plant to prevent self-fertilization by discriminating between self and non-self pollen during pollination. In many species, self-incompatibility is controlled by the single, multiallelic locus S.</text>
</comment>
<sequence>MGITGITWVVMMAFSLIVLILSSYTAGYDYFQFTQQYQPAVCNSNPTPCKDPPDKLFTVHGLWPSNSTGRDPKYCNPSNVTSHMVKHIQAQLEIIWPNVLNRTDHIGFWDRQWKKHGSCGRPAITNEVNYFQTVIKMYITQKQNVSKILAKAQIEPEGIIRMLKDIEDAIRNGTNNKKPKLKCQKNGRITELVEVTLCSDSNLTQFINCPSPILPGSPFLCPANIRY</sequence>
<dbReference type="AlphaFoldDB" id="A0A0F7CWT5"/>
<dbReference type="GO" id="GO:0003723">
    <property type="term" value="F:RNA binding"/>
    <property type="evidence" value="ECO:0007669"/>
    <property type="project" value="InterPro"/>
</dbReference>
<evidence type="ECO:0000256" key="9">
    <source>
        <dbReference type="ARBA" id="ARBA00025641"/>
    </source>
</evidence>
<evidence type="ECO:0000256" key="4">
    <source>
        <dbReference type="ARBA" id="ARBA00022759"/>
    </source>
</evidence>
<keyword evidence="8" id="KW-0456">Lyase</keyword>
<dbReference type="InterPro" id="IPR033697">
    <property type="entry name" value="Ribonuclease_T2_eukaryotic"/>
</dbReference>
<dbReference type="SUPFAM" id="SSF55895">
    <property type="entry name" value="Ribonuclease Rh-like"/>
    <property type="match status" value="1"/>
</dbReference>
<dbReference type="GO" id="GO:0006401">
    <property type="term" value="P:RNA catabolic process"/>
    <property type="evidence" value="ECO:0007669"/>
    <property type="project" value="TreeGrafter"/>
</dbReference>
<dbReference type="GO" id="GO:0005576">
    <property type="term" value="C:extracellular region"/>
    <property type="evidence" value="ECO:0007669"/>
    <property type="project" value="TreeGrafter"/>
</dbReference>
<protein>
    <submittedName>
        <fullName evidence="12">S51-RNase</fullName>
    </submittedName>
</protein>
<keyword evidence="4" id="KW-0255">Endonuclease</keyword>
<dbReference type="PROSITE" id="PS00530">
    <property type="entry name" value="RNASE_T2_1"/>
    <property type="match status" value="1"/>
</dbReference>
<evidence type="ECO:0000256" key="10">
    <source>
        <dbReference type="RuleBase" id="RU004328"/>
    </source>
</evidence>
<comment type="similarity">
    <text evidence="1 10">Belongs to the RNase T2 family.</text>
</comment>
<dbReference type="GO" id="GO:0016787">
    <property type="term" value="F:hydrolase activity"/>
    <property type="evidence" value="ECO:0007669"/>
    <property type="project" value="UniProtKB-KW"/>
</dbReference>
<evidence type="ECO:0000256" key="11">
    <source>
        <dbReference type="SAM" id="Phobius"/>
    </source>
</evidence>
<dbReference type="InterPro" id="IPR018188">
    <property type="entry name" value="RNase_T2_His_AS_1"/>
</dbReference>
<dbReference type="InterPro" id="IPR036430">
    <property type="entry name" value="RNase_T2-like_sf"/>
</dbReference>
<keyword evidence="3" id="KW-0732">Signal</keyword>
<evidence type="ECO:0000256" key="2">
    <source>
        <dbReference type="ARBA" id="ARBA00022722"/>
    </source>
</evidence>
<dbReference type="CDD" id="cd01061">
    <property type="entry name" value="RNase_T2_euk"/>
    <property type="match status" value="1"/>
</dbReference>
<dbReference type="PANTHER" id="PTHR11240:SF75">
    <property type="entry name" value="RIBONUCLEASE 3"/>
    <property type="match status" value="1"/>
</dbReference>
<dbReference type="InterPro" id="IPR001568">
    <property type="entry name" value="RNase_T2-like"/>
</dbReference>
<feature type="transmembrane region" description="Helical" evidence="11">
    <location>
        <begin position="6"/>
        <end position="26"/>
    </location>
</feature>
<keyword evidence="7" id="KW-0325">Glycoprotein</keyword>
<dbReference type="Pfam" id="PF00445">
    <property type="entry name" value="Ribonuclease_T2"/>
    <property type="match status" value="1"/>
</dbReference>
<evidence type="ECO:0000256" key="7">
    <source>
        <dbReference type="ARBA" id="ARBA00023180"/>
    </source>
</evidence>
<reference evidence="12" key="2">
    <citation type="submission" date="2015-03" db="EMBL/GenBank/DDBJ databases">
        <authorList>
            <person name="Jiang N."/>
            <person name="Tan X.F."/>
            <person name="Zhang L."/>
            <person name="Deng J."/>
        </authorList>
    </citation>
    <scope>NUCLEOTIDE SEQUENCE</scope>
    <source>
        <tissue evidence="12">Leaf</tissue>
    </source>
</reference>
<keyword evidence="11" id="KW-0472">Membrane</keyword>
<name>A0A0F7CWT5_PYRPY</name>
<evidence type="ECO:0000256" key="6">
    <source>
        <dbReference type="ARBA" id="ARBA00023157"/>
    </source>
</evidence>
<keyword evidence="6" id="KW-1015">Disulfide bond</keyword>
<accession>A0A0F7CWT5</accession>
<evidence type="ECO:0000256" key="3">
    <source>
        <dbReference type="ARBA" id="ARBA00022729"/>
    </source>
</evidence>
<keyword evidence="11" id="KW-0812">Transmembrane</keyword>
<evidence type="ECO:0000256" key="8">
    <source>
        <dbReference type="ARBA" id="ARBA00023239"/>
    </source>
</evidence>
<keyword evidence="11" id="KW-1133">Transmembrane helix</keyword>
<dbReference type="EMBL" id="KP902677">
    <property type="protein sequence ID" value="AKG59179.1"/>
    <property type="molecule type" value="Genomic_DNA"/>
</dbReference>
<reference evidence="12" key="1">
    <citation type="journal article" date="2014" name="Acta Horticulturalia Sinica">
        <title>Identifying Pear Cultivars S-genotypes Using Gene Chips.</title>
        <authorList>
            <person name="Jiang N."/>
            <person name="Tan X.F."/>
            <person name="Zhang L."/>
            <person name="Deng J."/>
        </authorList>
    </citation>
    <scope>NUCLEOTIDE SEQUENCE</scope>
    <source>
        <tissue evidence="12">Leaf</tissue>
    </source>
</reference>
<organism evidence="12">
    <name type="scientific">Pyrus pyrifolia</name>
    <name type="common">Chinese pear</name>
    <name type="synonym">Pyrus serotina</name>
    <dbReference type="NCBI Taxonomy" id="3767"/>
    <lineage>
        <taxon>Eukaryota</taxon>
        <taxon>Viridiplantae</taxon>
        <taxon>Streptophyta</taxon>
        <taxon>Embryophyta</taxon>
        <taxon>Tracheophyta</taxon>
        <taxon>Spermatophyta</taxon>
        <taxon>Magnoliopsida</taxon>
        <taxon>eudicotyledons</taxon>
        <taxon>Gunneridae</taxon>
        <taxon>Pentapetalae</taxon>
        <taxon>rosids</taxon>
        <taxon>fabids</taxon>
        <taxon>Rosales</taxon>
        <taxon>Rosaceae</taxon>
        <taxon>Amygdaloideae</taxon>
        <taxon>Maleae</taxon>
        <taxon>Pyrus</taxon>
    </lineage>
</organism>
<dbReference type="PANTHER" id="PTHR11240">
    <property type="entry name" value="RIBONUCLEASE T2"/>
    <property type="match status" value="1"/>
</dbReference>
<dbReference type="GO" id="GO:0033897">
    <property type="term" value="F:ribonuclease T2 activity"/>
    <property type="evidence" value="ECO:0007669"/>
    <property type="project" value="InterPro"/>
</dbReference>
<evidence type="ECO:0000313" key="12">
    <source>
        <dbReference type="EMBL" id="AKG59179.1"/>
    </source>
</evidence>
<keyword evidence="5" id="KW-0378">Hydrolase</keyword>